<evidence type="ECO:0008006" key="5">
    <source>
        <dbReference type="Google" id="ProtNLM"/>
    </source>
</evidence>
<name>A0ABP0C0K4_9PEZI</name>
<dbReference type="Pfam" id="PF13041">
    <property type="entry name" value="PPR_2"/>
    <property type="match status" value="1"/>
</dbReference>
<reference evidence="3 4" key="1">
    <citation type="submission" date="2024-01" db="EMBL/GenBank/DDBJ databases">
        <authorList>
            <person name="Allen C."/>
            <person name="Tagirdzhanova G."/>
        </authorList>
    </citation>
    <scope>NUCLEOTIDE SEQUENCE [LARGE SCALE GENOMIC DNA]</scope>
</reference>
<evidence type="ECO:0000256" key="1">
    <source>
        <dbReference type="ARBA" id="ARBA00007626"/>
    </source>
</evidence>
<gene>
    <name evidence="3" type="ORF">SEUCBS140593_005889</name>
</gene>
<dbReference type="EMBL" id="CAWUHD010000060">
    <property type="protein sequence ID" value="CAK7225398.1"/>
    <property type="molecule type" value="Genomic_DNA"/>
</dbReference>
<dbReference type="InterPro" id="IPR011990">
    <property type="entry name" value="TPR-like_helical_dom_sf"/>
</dbReference>
<evidence type="ECO:0000256" key="2">
    <source>
        <dbReference type="PROSITE-ProRule" id="PRU00708"/>
    </source>
</evidence>
<comment type="similarity">
    <text evidence="1">Belongs to the PPR family. P subfamily.</text>
</comment>
<keyword evidence="4" id="KW-1185">Reference proteome</keyword>
<protein>
    <recommendedName>
        <fullName evidence="5">Pentatricopeptide repeat protein</fullName>
    </recommendedName>
</protein>
<evidence type="ECO:0000313" key="3">
    <source>
        <dbReference type="EMBL" id="CAK7225398.1"/>
    </source>
</evidence>
<dbReference type="PROSITE" id="PS51375">
    <property type="entry name" value="PPR"/>
    <property type="match status" value="1"/>
</dbReference>
<dbReference type="Gene3D" id="1.25.40.10">
    <property type="entry name" value="Tetratricopeptide repeat domain"/>
    <property type="match status" value="3"/>
</dbReference>
<dbReference type="PANTHER" id="PTHR46128">
    <property type="entry name" value="MITOCHONDRIAL GROUP I INTRON SPLICING FACTOR CCM1"/>
    <property type="match status" value="1"/>
</dbReference>
<proteinExistence type="inferred from homology"/>
<sequence length="791" mass="86839">MELYNQLIKLTQLRSQPDATPATLFDFFETSMYPHMTDAASRKLPNIFRQATQQLVREVSAAKQKDYRAPDLPKVARITQIRRQLDLLNVPESWTPIVLGLVADIVRQKFSPDADQALVKDLVQTWRMFSLPDIVVADQEALNKAAVSEFRMPTPDATKLEKFARRKNLQRGLSCLFPRYAPPQMRSLSPALLATYAILTDPAITSKETMEQAHEFLDALKNILSTAPVSRQAVADMFQSQAELGKYVLSRWPLADANAADGVTSTTAEQPAAETSGLAAAVRSSKEARRATLDGIHKQLVHALRARNLQECEAAWERFWSAVSVPDVEGAKMMRNSAEIFDTFIMAFTMMRMPDRAIGVWNLMTMAGIQPTLRTWTSFMVGQKRISNSAGIQSIWAKLMASGVQVDTAVWTARISGLFESGDAAAGMQALEEMQQLWEVSQAPHAPQASSESRKPVPKAIKPTIEPVNAAIAGLIRKGNLPAAQQVLAWAGRHGIEPDIITFNTILRPLVRDGTGDEVGEVLKMMRVRGISPDEATITILLDGALGNGAMAGRSAEQQAEAVKTLLAEVEAFGLEANLQTYAKIIYLLLENDRSSSASPGNQASAAVSVVLKRMRQRGLAASAHIYTILAEHYFACNPPDLDAVHRLIENGDPGIILPSSSSSSPASASASPSPPPSLDRVFWERVVRGFAQVGDTASAQRYFVNIADSLSVTSSTLEDLLRALIHNSEWEAAAELVAKVQAQKTLWVQSVAGEAVPSKSNYDARQFRHRFWYLAAEHGLLQHQQQQQQQ</sequence>
<organism evidence="3 4">
    <name type="scientific">Sporothrix eucalyptigena</name>
    <dbReference type="NCBI Taxonomy" id="1812306"/>
    <lineage>
        <taxon>Eukaryota</taxon>
        <taxon>Fungi</taxon>
        <taxon>Dikarya</taxon>
        <taxon>Ascomycota</taxon>
        <taxon>Pezizomycotina</taxon>
        <taxon>Sordariomycetes</taxon>
        <taxon>Sordariomycetidae</taxon>
        <taxon>Ophiostomatales</taxon>
        <taxon>Ophiostomataceae</taxon>
        <taxon>Sporothrix</taxon>
    </lineage>
</organism>
<comment type="caution">
    <text evidence="3">The sequence shown here is derived from an EMBL/GenBank/DDBJ whole genome shotgun (WGS) entry which is preliminary data.</text>
</comment>
<dbReference type="PANTHER" id="PTHR46128:SF342">
    <property type="entry name" value="PENTACOTRIPEPTIDE-REPEAT REGION OF PRORP DOMAIN-CONTAINING PROTEIN"/>
    <property type="match status" value="1"/>
</dbReference>
<evidence type="ECO:0000313" key="4">
    <source>
        <dbReference type="Proteomes" id="UP001642482"/>
    </source>
</evidence>
<dbReference type="InterPro" id="IPR050872">
    <property type="entry name" value="PPR_P_subfamily"/>
</dbReference>
<feature type="repeat" description="PPR" evidence="2">
    <location>
        <begin position="499"/>
        <end position="533"/>
    </location>
</feature>
<dbReference type="InterPro" id="IPR002885">
    <property type="entry name" value="PPR_rpt"/>
</dbReference>
<dbReference type="Proteomes" id="UP001642482">
    <property type="component" value="Unassembled WGS sequence"/>
</dbReference>
<accession>A0ABP0C0K4</accession>